<accession>A0A6C0DBM5</accession>
<name>A0A6C0DBM5_9ZZZZ</name>
<evidence type="ECO:0008006" key="2">
    <source>
        <dbReference type="Google" id="ProtNLM"/>
    </source>
</evidence>
<proteinExistence type="predicted"/>
<sequence length="142" mass="17426">MSKSINIYIPRILGKIKQNDIIEIFHNYGIGLITYIDMHYKINENKKPYYFAFMSIDLYDTDFANYIYYKILYENVYEFNYDNKTNNYWELKKHIPINMRKKNIEILEYSSTENISYDDAFDRETLEEEYENLQREIYSICC</sequence>
<organism evidence="1">
    <name type="scientific">viral metagenome</name>
    <dbReference type="NCBI Taxonomy" id="1070528"/>
    <lineage>
        <taxon>unclassified sequences</taxon>
        <taxon>metagenomes</taxon>
        <taxon>organismal metagenomes</taxon>
    </lineage>
</organism>
<dbReference type="AlphaFoldDB" id="A0A6C0DBM5"/>
<reference evidence="1" key="1">
    <citation type="journal article" date="2020" name="Nature">
        <title>Giant virus diversity and host interactions through global metagenomics.</title>
        <authorList>
            <person name="Schulz F."/>
            <person name="Roux S."/>
            <person name="Paez-Espino D."/>
            <person name="Jungbluth S."/>
            <person name="Walsh D.A."/>
            <person name="Denef V.J."/>
            <person name="McMahon K.D."/>
            <person name="Konstantinidis K.T."/>
            <person name="Eloe-Fadrosh E.A."/>
            <person name="Kyrpides N.C."/>
            <person name="Woyke T."/>
        </authorList>
    </citation>
    <scope>NUCLEOTIDE SEQUENCE</scope>
    <source>
        <strain evidence="1">GVMAG-M-3300023174-134</strain>
    </source>
</reference>
<protein>
    <recommendedName>
        <fullName evidence="2">RRM domain-containing protein</fullName>
    </recommendedName>
</protein>
<dbReference type="EMBL" id="MN739577">
    <property type="protein sequence ID" value="QHT13790.1"/>
    <property type="molecule type" value="Genomic_DNA"/>
</dbReference>
<evidence type="ECO:0000313" key="1">
    <source>
        <dbReference type="EMBL" id="QHT13790.1"/>
    </source>
</evidence>